<dbReference type="RefSeq" id="WP_064014703.1">
    <property type="nucleotide sequence ID" value="NZ_CP011387.1"/>
</dbReference>
<dbReference type="PATRIC" id="fig|1182568.3.peg.1554"/>
<accession>A0A172T9D8</accession>
<dbReference type="AlphaFoldDB" id="A0A172T9D8"/>
<reference evidence="1 2" key="1">
    <citation type="submission" date="2015-01" db="EMBL/GenBank/DDBJ databases">
        <title>Deinococcus puniceus/DY1/ whole genome sequencing.</title>
        <authorList>
            <person name="Kim M.K."/>
            <person name="Srinivasan S."/>
            <person name="Lee J.-J."/>
        </authorList>
    </citation>
    <scope>NUCLEOTIDE SEQUENCE [LARGE SCALE GENOMIC DNA]</scope>
    <source>
        <strain evidence="1 2">DY1</strain>
    </source>
</reference>
<dbReference type="STRING" id="1182568.SU48_07475"/>
<gene>
    <name evidence="1" type="ORF">SU48_07475</name>
</gene>
<dbReference type="SUPFAM" id="SSF109854">
    <property type="entry name" value="DinB/YfiT-like putative metalloenzymes"/>
    <property type="match status" value="1"/>
</dbReference>
<dbReference type="KEGG" id="dpu:SU48_07475"/>
<dbReference type="EMBL" id="CP011387">
    <property type="protein sequence ID" value="ANE43635.1"/>
    <property type="molecule type" value="Genomic_DNA"/>
</dbReference>
<proteinExistence type="predicted"/>
<name>A0A172T9D8_9DEIO</name>
<evidence type="ECO:0000313" key="1">
    <source>
        <dbReference type="EMBL" id="ANE43635.1"/>
    </source>
</evidence>
<protein>
    <submittedName>
        <fullName evidence="1">Damage-inducible protein DinB</fullName>
    </submittedName>
</protein>
<dbReference type="OrthoDB" id="73562at2"/>
<organism evidence="1 2">
    <name type="scientific">Deinococcus puniceus</name>
    <dbReference type="NCBI Taxonomy" id="1182568"/>
    <lineage>
        <taxon>Bacteria</taxon>
        <taxon>Thermotogati</taxon>
        <taxon>Deinococcota</taxon>
        <taxon>Deinococci</taxon>
        <taxon>Deinococcales</taxon>
        <taxon>Deinococcaceae</taxon>
        <taxon>Deinococcus</taxon>
    </lineage>
</organism>
<keyword evidence="2" id="KW-1185">Reference proteome</keyword>
<evidence type="ECO:0000313" key="2">
    <source>
        <dbReference type="Proteomes" id="UP000077363"/>
    </source>
</evidence>
<sequence>MNLLQASLGGSAAFREPEYILKELTFEGATKLVPGLPYTISDVLHHLNVTMRASLDLASGRATGWPEGLEVWPGTPPTAEQLAQTRLEIALALAEAVMLAEDPSERARDILTDLAVHNAYHWGQVALIRRLHGDWSGEDPVFGGGIGRETDA</sequence>
<dbReference type="Proteomes" id="UP000077363">
    <property type="component" value="Chromosome"/>
</dbReference>
<dbReference type="InterPro" id="IPR034660">
    <property type="entry name" value="DinB/YfiT-like"/>
</dbReference>